<dbReference type="Proteomes" id="UP001522868">
    <property type="component" value="Unassembled WGS sequence"/>
</dbReference>
<dbReference type="InterPro" id="IPR025335">
    <property type="entry name" value="DUF4241"/>
</dbReference>
<accession>A0ABT0I6W1</accession>
<evidence type="ECO:0000313" key="1">
    <source>
        <dbReference type="EMBL" id="MCK8677042.1"/>
    </source>
</evidence>
<protein>
    <submittedName>
        <fullName evidence="1">DUF4241 domain-containing protein</fullName>
    </submittedName>
</protein>
<gene>
    <name evidence="1" type="ORF">M1O15_06465</name>
</gene>
<evidence type="ECO:0000313" key="2">
    <source>
        <dbReference type="Proteomes" id="UP001522868"/>
    </source>
</evidence>
<proteinExistence type="predicted"/>
<sequence length="230" mass="24309">MPMTAPDLDWYFTPGNRFERSGDHPLAGTMSVVRAPGELWLPSGRVTACDPFVSLGTGEAEPFTAAVPPGRYPVECAVATLTHPGQEPGDRPHQRVAAARLLISGAPAFSWEPALLAGQDLSELGDEEFYGYGVDAGTGCFYDAACDESFPEDEDGESPVWYALFGGEEPPDDLGPYLVDAPEGGHNLVAFTSGWGDGAYPTWVGRGADGQVVSFVTDFHVVPDGVGARA</sequence>
<dbReference type="EMBL" id="JALPTH010000005">
    <property type="protein sequence ID" value="MCK8677042.1"/>
    <property type="molecule type" value="Genomic_DNA"/>
</dbReference>
<dbReference type="RefSeq" id="WP_248632282.1">
    <property type="nucleotide sequence ID" value="NZ_JALPTH010000005.1"/>
</dbReference>
<reference evidence="1 2" key="1">
    <citation type="submission" date="2022-04" db="EMBL/GenBank/DDBJ databases">
        <title>Streptomyces sp. nov. LCR6-01 isolated from Lichen of Dirinaria sp.</title>
        <authorList>
            <person name="Kanchanasin P."/>
            <person name="Tanasupawat S."/>
            <person name="Phongsopitanun W."/>
        </authorList>
    </citation>
    <scope>NUCLEOTIDE SEQUENCE [LARGE SCALE GENOMIC DNA]</scope>
    <source>
        <strain evidence="1 2">LCR6-01</strain>
    </source>
</reference>
<dbReference type="Pfam" id="PF14025">
    <property type="entry name" value="DUF4241"/>
    <property type="match status" value="1"/>
</dbReference>
<keyword evidence="2" id="KW-1185">Reference proteome</keyword>
<organism evidence="1 2">
    <name type="scientific">Streptomyces lichenis</name>
    <dbReference type="NCBI Taxonomy" id="2306967"/>
    <lineage>
        <taxon>Bacteria</taxon>
        <taxon>Bacillati</taxon>
        <taxon>Actinomycetota</taxon>
        <taxon>Actinomycetes</taxon>
        <taxon>Kitasatosporales</taxon>
        <taxon>Streptomycetaceae</taxon>
        <taxon>Streptomyces</taxon>
    </lineage>
</organism>
<comment type="caution">
    <text evidence="1">The sequence shown here is derived from an EMBL/GenBank/DDBJ whole genome shotgun (WGS) entry which is preliminary data.</text>
</comment>
<name>A0ABT0I6W1_9ACTN</name>